<gene>
    <name evidence="1" type="ORF">GSPATT00028495001</name>
</gene>
<dbReference type="RefSeq" id="XP_001424858.1">
    <property type="nucleotide sequence ID" value="XM_001424821.1"/>
</dbReference>
<proteinExistence type="predicted"/>
<keyword evidence="2" id="KW-1185">Reference proteome</keyword>
<dbReference type="Proteomes" id="UP000000600">
    <property type="component" value="Unassembled WGS sequence"/>
</dbReference>
<dbReference type="GeneID" id="5010642"/>
<protein>
    <submittedName>
        <fullName evidence="1">Uncharacterized protein</fullName>
    </submittedName>
</protein>
<reference evidence="1 2" key="1">
    <citation type="journal article" date="2006" name="Nature">
        <title>Global trends of whole-genome duplications revealed by the ciliate Paramecium tetraurelia.</title>
        <authorList>
            <consortium name="Genoscope"/>
            <person name="Aury J.-M."/>
            <person name="Jaillon O."/>
            <person name="Duret L."/>
            <person name="Noel B."/>
            <person name="Jubin C."/>
            <person name="Porcel B.M."/>
            <person name="Segurens B."/>
            <person name="Daubin V."/>
            <person name="Anthouard V."/>
            <person name="Aiach N."/>
            <person name="Arnaiz O."/>
            <person name="Billaut A."/>
            <person name="Beisson J."/>
            <person name="Blanc I."/>
            <person name="Bouhouche K."/>
            <person name="Camara F."/>
            <person name="Duharcourt S."/>
            <person name="Guigo R."/>
            <person name="Gogendeau D."/>
            <person name="Katinka M."/>
            <person name="Keller A.-M."/>
            <person name="Kissmehl R."/>
            <person name="Klotz C."/>
            <person name="Koll F."/>
            <person name="Le Moue A."/>
            <person name="Lepere C."/>
            <person name="Malinsky S."/>
            <person name="Nowacki M."/>
            <person name="Nowak J.K."/>
            <person name="Plattner H."/>
            <person name="Poulain J."/>
            <person name="Ruiz F."/>
            <person name="Serrano V."/>
            <person name="Zagulski M."/>
            <person name="Dessen P."/>
            <person name="Betermier M."/>
            <person name="Weissenbach J."/>
            <person name="Scarpelli C."/>
            <person name="Schachter V."/>
            <person name="Sperling L."/>
            <person name="Meyer E."/>
            <person name="Cohen J."/>
            <person name="Wincker P."/>
        </authorList>
    </citation>
    <scope>NUCLEOTIDE SEQUENCE [LARGE SCALE GENOMIC DNA]</scope>
    <source>
        <strain evidence="1 2">Stock d4-2</strain>
    </source>
</reference>
<evidence type="ECO:0000313" key="1">
    <source>
        <dbReference type="EMBL" id="CAK57460.1"/>
    </source>
</evidence>
<accession>A0BFZ3</accession>
<evidence type="ECO:0000313" key="2">
    <source>
        <dbReference type="Proteomes" id="UP000000600"/>
    </source>
</evidence>
<sequence length="150" mass="17445">MDQEIRPMRQSILKRQSTFDNPNYMEEKEKQHQQNQNNLQEGLHVQIDSSVKIITIPDVHDVQVFKEQDESIGLLYCLVHFPQKVNNLSEAELIKMALKQSDILQQQKTLDMGGGRIMTAMIYILNAYIINQLIFETPIQSEDLSQERSN</sequence>
<dbReference type="EMBL" id="CT867992">
    <property type="protein sequence ID" value="CAK57460.1"/>
    <property type="molecule type" value="Genomic_DNA"/>
</dbReference>
<dbReference type="AlphaFoldDB" id="A0BFZ3"/>
<dbReference type="HOGENOM" id="CLU_146354_0_0_1"/>
<name>A0BFZ3_PARTE</name>
<dbReference type="InParanoid" id="A0BFZ3"/>
<dbReference type="KEGG" id="ptm:GSPATT00028495001"/>
<organism evidence="1 2">
    <name type="scientific">Paramecium tetraurelia</name>
    <dbReference type="NCBI Taxonomy" id="5888"/>
    <lineage>
        <taxon>Eukaryota</taxon>
        <taxon>Sar</taxon>
        <taxon>Alveolata</taxon>
        <taxon>Ciliophora</taxon>
        <taxon>Intramacronucleata</taxon>
        <taxon>Oligohymenophorea</taxon>
        <taxon>Peniculida</taxon>
        <taxon>Parameciidae</taxon>
        <taxon>Paramecium</taxon>
    </lineage>
</organism>